<evidence type="ECO:0000256" key="2">
    <source>
        <dbReference type="ARBA" id="ARBA00007520"/>
    </source>
</evidence>
<keyword evidence="5 8" id="KW-1133">Transmembrane helix</keyword>
<feature type="transmembrane region" description="Helical" evidence="8">
    <location>
        <begin position="75"/>
        <end position="94"/>
    </location>
</feature>
<evidence type="ECO:0000256" key="1">
    <source>
        <dbReference type="ARBA" id="ARBA00004141"/>
    </source>
</evidence>
<feature type="transmembrane region" description="Helical" evidence="8">
    <location>
        <begin position="203"/>
        <end position="223"/>
    </location>
</feature>
<dbReference type="PANTHER" id="PTHR23501">
    <property type="entry name" value="MAJOR FACILITATOR SUPERFAMILY"/>
    <property type="match status" value="1"/>
</dbReference>
<feature type="transmembrane region" description="Helical" evidence="8">
    <location>
        <begin position="106"/>
        <end position="125"/>
    </location>
</feature>
<comment type="subcellular location">
    <subcellularLocation>
        <location evidence="1">Membrane</location>
        <topology evidence="1">Multi-pass membrane protein</topology>
    </subcellularLocation>
</comment>
<proteinExistence type="inferred from homology"/>
<reference evidence="10 11" key="1">
    <citation type="submission" date="2019-04" db="EMBL/GenBank/DDBJ databases">
        <title>Friends and foes A comparative genomics studyof 23 Aspergillus species from section Flavi.</title>
        <authorList>
            <consortium name="DOE Joint Genome Institute"/>
            <person name="Kjaerbolling I."/>
            <person name="Vesth T."/>
            <person name="Frisvad J.C."/>
            <person name="Nybo J.L."/>
            <person name="Theobald S."/>
            <person name="Kildgaard S."/>
            <person name="Isbrandt T."/>
            <person name="Kuo A."/>
            <person name="Sato A."/>
            <person name="Lyhne E.K."/>
            <person name="Kogle M.E."/>
            <person name="Wiebenga A."/>
            <person name="Kun R.S."/>
            <person name="Lubbers R.J."/>
            <person name="Makela M.R."/>
            <person name="Barry K."/>
            <person name="Chovatia M."/>
            <person name="Clum A."/>
            <person name="Daum C."/>
            <person name="Haridas S."/>
            <person name="He G."/>
            <person name="LaButti K."/>
            <person name="Lipzen A."/>
            <person name="Mondo S."/>
            <person name="Riley R."/>
            <person name="Salamov A."/>
            <person name="Simmons B.A."/>
            <person name="Magnuson J.K."/>
            <person name="Henrissat B."/>
            <person name="Mortensen U.H."/>
            <person name="Larsen T.O."/>
            <person name="Devries R.P."/>
            <person name="Grigoriev I.V."/>
            <person name="Machida M."/>
            <person name="Baker S.E."/>
            <person name="Andersen M.R."/>
        </authorList>
    </citation>
    <scope>NUCLEOTIDE SEQUENCE [LARGE SCALE GENOMIC DNA]</scope>
    <source>
        <strain evidence="10 11">IBT 29228</strain>
    </source>
</reference>
<feature type="domain" description="Major facilitator superfamily (MFS) profile" evidence="9">
    <location>
        <begin position="42"/>
        <end position="557"/>
    </location>
</feature>
<feature type="transmembrane region" description="Helical" evidence="8">
    <location>
        <begin position="349"/>
        <end position="369"/>
    </location>
</feature>
<keyword evidence="6 8" id="KW-0472">Membrane</keyword>
<dbReference type="InterPro" id="IPR020846">
    <property type="entry name" value="MFS_dom"/>
</dbReference>
<evidence type="ECO:0000313" key="11">
    <source>
        <dbReference type="Proteomes" id="UP000326198"/>
    </source>
</evidence>
<feature type="transmembrane region" description="Helical" evidence="8">
    <location>
        <begin position="137"/>
        <end position="158"/>
    </location>
</feature>
<evidence type="ECO:0000256" key="8">
    <source>
        <dbReference type="SAM" id="Phobius"/>
    </source>
</evidence>
<dbReference type="GO" id="GO:0005886">
    <property type="term" value="C:plasma membrane"/>
    <property type="evidence" value="ECO:0007669"/>
    <property type="project" value="TreeGrafter"/>
</dbReference>
<dbReference type="OrthoDB" id="10021397at2759"/>
<keyword evidence="3" id="KW-0813">Transport</keyword>
<dbReference type="Pfam" id="PF07690">
    <property type="entry name" value="MFS_1"/>
    <property type="match status" value="1"/>
</dbReference>
<dbReference type="Gene3D" id="1.20.1250.20">
    <property type="entry name" value="MFS general substrate transporter like domains"/>
    <property type="match status" value="1"/>
</dbReference>
<keyword evidence="4 8" id="KW-0812">Transmembrane</keyword>
<keyword evidence="11" id="KW-1185">Reference proteome</keyword>
<evidence type="ECO:0000256" key="7">
    <source>
        <dbReference type="SAM" id="MobiDB-lite"/>
    </source>
</evidence>
<evidence type="ECO:0000256" key="3">
    <source>
        <dbReference type="ARBA" id="ARBA00022448"/>
    </source>
</evidence>
<dbReference type="PANTHER" id="PTHR23501:SF12">
    <property type="entry name" value="MAJOR FACILITATOR SUPERFAMILY (MFS) PROFILE DOMAIN-CONTAINING PROTEIN-RELATED"/>
    <property type="match status" value="1"/>
</dbReference>
<feature type="transmembrane region" description="Helical" evidence="8">
    <location>
        <begin position="376"/>
        <end position="397"/>
    </location>
</feature>
<dbReference type="EMBL" id="ML736160">
    <property type="protein sequence ID" value="KAE8382735.1"/>
    <property type="molecule type" value="Genomic_DNA"/>
</dbReference>
<sequence>MGDQSSSTLSRLSSGNEAALKEKASGNAQSRDQMSNWKWMGSLAVIMLTTIINGYDVSNVANIQPRLYEAFGNISLLPWIGLSFSLAVFATLSFSRKILYCFDMRWIYIASIAVFMAGAAVAGAAHNMATVIVGRTIMGIGGAVVYQSNLTFIAVFATPAETPRLLGIYSALWAIGLVIGGPIGSALASNNSTTWRWAFYMNLPWAGLSLIMAIICMPSKYLGPAIPVWSRIAQIDPIGIMMNMAVPVLFALALEFSGPVWAWGSAASIAVWVVFGVVLVGWIVQQYWCIGTTPDQRAIPVHLLTRLDLLPLWIASGCAGASYAVTLYYTPLFFAFARGHSALQQTVRLLPFVLVFIAVVIVVGGLLPVIGRYNLIYIIAGIVTIAGGAAMTATVSSSVPESQVMGLEALIAVGLGCSFQHGVGISNVINKDPRDKVDSAVMFNMAQMGSIAIVLAVAGSIFQNVGFDLLIDAIGDKGYSDADLRQALAGVSSAVWESGDKEVVARGVQAVAEVLAREFYLVTAGGALCLVCGILMRWERLDYGRGTTKGSASASRA</sequence>
<evidence type="ECO:0000256" key="5">
    <source>
        <dbReference type="ARBA" id="ARBA00022989"/>
    </source>
</evidence>
<feature type="transmembrane region" description="Helical" evidence="8">
    <location>
        <begin position="165"/>
        <end position="183"/>
    </location>
</feature>
<organism evidence="10 11">
    <name type="scientific">Aspergillus bertholletiae</name>
    <dbReference type="NCBI Taxonomy" id="1226010"/>
    <lineage>
        <taxon>Eukaryota</taxon>
        <taxon>Fungi</taxon>
        <taxon>Dikarya</taxon>
        <taxon>Ascomycota</taxon>
        <taxon>Pezizomycotina</taxon>
        <taxon>Eurotiomycetes</taxon>
        <taxon>Eurotiomycetidae</taxon>
        <taxon>Eurotiales</taxon>
        <taxon>Aspergillaceae</taxon>
        <taxon>Aspergillus</taxon>
        <taxon>Aspergillus subgen. Circumdati</taxon>
    </lineage>
</organism>
<name>A0A5N7BLS2_9EURO</name>
<evidence type="ECO:0000256" key="6">
    <source>
        <dbReference type="ARBA" id="ARBA00023136"/>
    </source>
</evidence>
<protein>
    <submittedName>
        <fullName evidence="10">Major facilitator superfamily domain-containing protein</fullName>
    </submittedName>
</protein>
<evidence type="ECO:0000256" key="4">
    <source>
        <dbReference type="ARBA" id="ARBA00022692"/>
    </source>
</evidence>
<feature type="transmembrane region" description="Helical" evidence="8">
    <location>
        <begin position="260"/>
        <end position="288"/>
    </location>
</feature>
<dbReference type="SUPFAM" id="SSF103473">
    <property type="entry name" value="MFS general substrate transporter"/>
    <property type="match status" value="1"/>
</dbReference>
<comment type="similarity">
    <text evidence="2">Belongs to the major facilitator superfamily. TCR/Tet family.</text>
</comment>
<feature type="transmembrane region" description="Helical" evidence="8">
    <location>
        <begin position="37"/>
        <end position="55"/>
    </location>
</feature>
<feature type="region of interest" description="Disordered" evidence="7">
    <location>
        <begin position="1"/>
        <end position="29"/>
    </location>
</feature>
<feature type="transmembrane region" description="Helical" evidence="8">
    <location>
        <begin position="409"/>
        <end position="429"/>
    </location>
</feature>
<dbReference type="Proteomes" id="UP000326198">
    <property type="component" value="Unassembled WGS sequence"/>
</dbReference>
<feature type="transmembrane region" description="Helical" evidence="8">
    <location>
        <begin position="519"/>
        <end position="538"/>
    </location>
</feature>
<dbReference type="AlphaFoldDB" id="A0A5N7BLS2"/>
<feature type="compositionally biased region" description="Low complexity" evidence="7">
    <location>
        <begin position="1"/>
        <end position="14"/>
    </location>
</feature>
<dbReference type="PROSITE" id="PS50850">
    <property type="entry name" value="MFS"/>
    <property type="match status" value="1"/>
</dbReference>
<feature type="transmembrane region" description="Helical" evidence="8">
    <location>
        <begin position="441"/>
        <end position="462"/>
    </location>
</feature>
<evidence type="ECO:0000259" key="9">
    <source>
        <dbReference type="PROSITE" id="PS50850"/>
    </source>
</evidence>
<evidence type="ECO:0000313" key="10">
    <source>
        <dbReference type="EMBL" id="KAE8382735.1"/>
    </source>
</evidence>
<gene>
    <name evidence="10" type="ORF">BDV26DRAFT_305273</name>
</gene>
<feature type="transmembrane region" description="Helical" evidence="8">
    <location>
        <begin position="235"/>
        <end position="254"/>
    </location>
</feature>
<dbReference type="InterPro" id="IPR011701">
    <property type="entry name" value="MFS"/>
</dbReference>
<dbReference type="InterPro" id="IPR036259">
    <property type="entry name" value="MFS_trans_sf"/>
</dbReference>
<feature type="transmembrane region" description="Helical" evidence="8">
    <location>
        <begin position="309"/>
        <end position="329"/>
    </location>
</feature>
<accession>A0A5N7BLS2</accession>
<dbReference type="GO" id="GO:0022857">
    <property type="term" value="F:transmembrane transporter activity"/>
    <property type="evidence" value="ECO:0007669"/>
    <property type="project" value="InterPro"/>
</dbReference>